<gene>
    <name evidence="1" type="ORF">CVT26_011889</name>
</gene>
<dbReference type="Proteomes" id="UP000284706">
    <property type="component" value="Unassembled WGS sequence"/>
</dbReference>
<keyword evidence="2" id="KW-1185">Reference proteome</keyword>
<reference evidence="1 2" key="1">
    <citation type="journal article" date="2018" name="Evol. Lett.">
        <title>Horizontal gene cluster transfer increased hallucinogenic mushroom diversity.</title>
        <authorList>
            <person name="Reynolds H.T."/>
            <person name="Vijayakumar V."/>
            <person name="Gluck-Thaler E."/>
            <person name="Korotkin H.B."/>
            <person name="Matheny P.B."/>
            <person name="Slot J.C."/>
        </authorList>
    </citation>
    <scope>NUCLEOTIDE SEQUENCE [LARGE SCALE GENOMIC DNA]</scope>
    <source>
        <strain evidence="1 2">SRW20</strain>
    </source>
</reference>
<dbReference type="AlphaFoldDB" id="A0A409W5E3"/>
<comment type="caution">
    <text evidence="1">The sequence shown here is derived from an EMBL/GenBank/DDBJ whole genome shotgun (WGS) entry which is preliminary data.</text>
</comment>
<evidence type="ECO:0000313" key="2">
    <source>
        <dbReference type="Proteomes" id="UP000284706"/>
    </source>
</evidence>
<name>A0A409W5E3_9AGAR</name>
<evidence type="ECO:0000313" key="1">
    <source>
        <dbReference type="EMBL" id="PPQ73734.1"/>
    </source>
</evidence>
<organism evidence="1 2">
    <name type="scientific">Gymnopilus dilepis</name>
    <dbReference type="NCBI Taxonomy" id="231916"/>
    <lineage>
        <taxon>Eukaryota</taxon>
        <taxon>Fungi</taxon>
        <taxon>Dikarya</taxon>
        <taxon>Basidiomycota</taxon>
        <taxon>Agaricomycotina</taxon>
        <taxon>Agaricomycetes</taxon>
        <taxon>Agaricomycetidae</taxon>
        <taxon>Agaricales</taxon>
        <taxon>Agaricineae</taxon>
        <taxon>Hymenogastraceae</taxon>
        <taxon>Gymnopilus</taxon>
    </lineage>
</organism>
<protein>
    <submittedName>
        <fullName evidence="1">Uncharacterized protein</fullName>
    </submittedName>
</protein>
<dbReference type="EMBL" id="NHYE01005387">
    <property type="protein sequence ID" value="PPQ73734.1"/>
    <property type="molecule type" value="Genomic_DNA"/>
</dbReference>
<dbReference type="InParanoid" id="A0A409W5E3"/>
<accession>A0A409W5E3</accession>
<sequence>MSGLDFNLNYDYDYLPGEQAIHSSRPINQPHLQAPNISQEQLEMRNHERLSFLKIGLELALIEKLGIHLSSIYYETPAGFYRDPRNSCARPWIDFRERKSTFLCQPTWQLVPLAPVYPVLTPKAESSRTLVHPNTFLRILHQHEAALANPHAHVTSLANVAPLGSNITNPSPGLPTYYFAWPPAIQSTFHRWLVDGGSQNNDIIIIR</sequence>
<feature type="non-terminal residue" evidence="1">
    <location>
        <position position="207"/>
    </location>
</feature>
<proteinExistence type="predicted"/>